<dbReference type="PROSITE" id="PS50030">
    <property type="entry name" value="UBA"/>
    <property type="match status" value="1"/>
</dbReference>
<dbReference type="SUPFAM" id="SSF54236">
    <property type="entry name" value="Ubiquitin-like"/>
    <property type="match status" value="1"/>
</dbReference>
<sequence length="873" mass="101988">MEEYRNNSEERKKSEDIYKKKSSDSKSNFFIDYKNSKHEFTFLKENENKKREIDEDNFYVEKKMKDNKMTDTINNKEKNESFNDFDNIDVSEYKNIISNSFSSDECDDHLDDISQDGDLFESYSKNKSNIFHVHSNNAKDIFDMNSQNIYINNKENSETHNLSNEKKKNNQCENIKIFEKDEKMKIDDVNNENNKINLNTYIYVRLKTNDSTNNIYKCRIDKNITVKKLKKCLKKMLNNENEYRIIYRGRLLKDMENLSKYNIKFNDIIYVIKLNKKKNGNDVALDSGITSSQLSTIKDEYNDLGKFSDNDNISKLISYMFDHSDFIKSIMDSNKQLQKLREKNPDLNHMLNDSQALKQSFEMIKNPSLMKELMRNTDRAISNIEAIPGGFNTLRRMYHNIQEPMYSSSDRSNEKKMNKVKHYDLNSSSPPTSEAFPNPWASKEKISKNQNNYNNLEKCFLMNNNPFNNSNDMLKINNKNNEYNLNNNIFKNNIMDILQKYQDSPNKSNKIIYDKKNNLKNNKVENNKNIPNNKNYQNNLNLFNNALFNNNLINNLMEQNKKNENVNTNKPNDSKQQTTNATNLLNQIILNLNKNLNINNSRFNMNSYNNVNNLNIFNSPNNNANSIFANISNNKNDIINENDNNGDNKNDNKIDNTTFTNNNNDSGENVATLDQKILYDSMNFSTDDNNIHNQNIMPFMNKIHNKDDKNKGKKNFGNYEDILNENVNVNNVNESINTTNENYKNEKSVNENKSDLKTNDMNNENSKDEISKNSNLIESKDNEGNKNLCDLSLVNQMNNIDLKDIAETIKLLRYGNNNMNEQNIYKLYSEELNSLKLMGFTDTQKCIKALVDTKGNIERAIDLLLDDINTNKN</sequence>
<reference evidence="4 5" key="1">
    <citation type="submission" date="2015-04" db="EMBL/GenBank/DDBJ databases">
        <authorList>
            <consortium name="Pathogen Informatics"/>
        </authorList>
    </citation>
    <scope>NUCLEOTIDE SEQUENCE [LARGE SCALE GENOMIC DNA]</scope>
    <source>
        <strain evidence="4 5">SGS1</strain>
    </source>
</reference>
<accession>A0A1J1H5K2</accession>
<dbReference type="InterPro" id="IPR009060">
    <property type="entry name" value="UBA-like_sf"/>
</dbReference>
<dbReference type="GO" id="GO:0006511">
    <property type="term" value="P:ubiquitin-dependent protein catabolic process"/>
    <property type="evidence" value="ECO:0007669"/>
    <property type="project" value="TreeGrafter"/>
</dbReference>
<name>A0A1J1H5K2_PLARL</name>
<keyword evidence="5" id="KW-1185">Reference proteome</keyword>
<dbReference type="EMBL" id="LN835304">
    <property type="protein sequence ID" value="CRH00191.1"/>
    <property type="molecule type" value="Genomic_DNA"/>
</dbReference>
<dbReference type="Gene3D" id="1.10.8.10">
    <property type="entry name" value="DNA helicase RuvA subunit, C-terminal domain"/>
    <property type="match status" value="1"/>
</dbReference>
<dbReference type="GeneID" id="39736306"/>
<feature type="region of interest" description="Disordered" evidence="1">
    <location>
        <begin position="738"/>
        <end position="778"/>
    </location>
</feature>
<feature type="compositionally biased region" description="Low complexity" evidence="1">
    <location>
        <begin position="655"/>
        <end position="665"/>
    </location>
</feature>
<dbReference type="SUPFAM" id="SSF46934">
    <property type="entry name" value="UBA-like"/>
    <property type="match status" value="1"/>
</dbReference>
<dbReference type="InterPro" id="IPR000626">
    <property type="entry name" value="Ubiquitin-like_dom"/>
</dbReference>
<dbReference type="GO" id="GO:0031593">
    <property type="term" value="F:polyubiquitin modification-dependent protein binding"/>
    <property type="evidence" value="ECO:0007669"/>
    <property type="project" value="TreeGrafter"/>
</dbReference>
<dbReference type="RefSeq" id="XP_028533195.1">
    <property type="nucleotide sequence ID" value="XM_028676736.1"/>
</dbReference>
<dbReference type="PANTHER" id="PTHR10677:SF3">
    <property type="entry name" value="FI07626P-RELATED"/>
    <property type="match status" value="1"/>
</dbReference>
<dbReference type="OMA" id="YKCKIEK"/>
<dbReference type="AlphaFoldDB" id="A0A1J1H5K2"/>
<dbReference type="Pfam" id="PF00240">
    <property type="entry name" value="ubiquitin"/>
    <property type="match status" value="1"/>
</dbReference>
<dbReference type="Gene3D" id="1.10.260.100">
    <property type="match status" value="1"/>
</dbReference>
<dbReference type="InterPro" id="IPR029071">
    <property type="entry name" value="Ubiquitin-like_domsf"/>
</dbReference>
<dbReference type="InterPro" id="IPR015940">
    <property type="entry name" value="UBA"/>
</dbReference>
<dbReference type="PROSITE" id="PS50053">
    <property type="entry name" value="UBIQUITIN_2"/>
    <property type="match status" value="1"/>
</dbReference>
<dbReference type="Gene3D" id="3.10.20.90">
    <property type="entry name" value="Phosphatidylinositol 3-kinase Catalytic Subunit, Chain A, domain 1"/>
    <property type="match status" value="1"/>
</dbReference>
<dbReference type="OrthoDB" id="267397at2759"/>
<feature type="compositionally biased region" description="Basic and acidic residues" evidence="1">
    <location>
        <begin position="743"/>
        <end position="758"/>
    </location>
</feature>
<evidence type="ECO:0000259" key="2">
    <source>
        <dbReference type="PROSITE" id="PS50030"/>
    </source>
</evidence>
<evidence type="ECO:0000259" key="3">
    <source>
        <dbReference type="PROSITE" id="PS50053"/>
    </source>
</evidence>
<dbReference type="VEuPathDB" id="PlasmoDB:PRELSG_0929400"/>
<dbReference type="PANTHER" id="PTHR10677">
    <property type="entry name" value="UBIQUILIN"/>
    <property type="match status" value="1"/>
</dbReference>
<dbReference type="Proteomes" id="UP000220158">
    <property type="component" value="Chromosome 9"/>
</dbReference>
<dbReference type="KEGG" id="prel:PRELSG_0929400"/>
<dbReference type="InterPro" id="IPR015496">
    <property type="entry name" value="Ubiquilin"/>
</dbReference>
<dbReference type="FunFam" id="1.10.260.100:FF:000001">
    <property type="entry name" value="Ubiquilin 1"/>
    <property type="match status" value="1"/>
</dbReference>
<evidence type="ECO:0000313" key="5">
    <source>
        <dbReference type="Proteomes" id="UP000220158"/>
    </source>
</evidence>
<protein>
    <submittedName>
        <fullName evidence="4">Ubiquitin-like protein, putative</fullName>
    </submittedName>
</protein>
<dbReference type="SMART" id="SM00165">
    <property type="entry name" value="UBA"/>
    <property type="match status" value="1"/>
</dbReference>
<proteinExistence type="predicted"/>
<evidence type="ECO:0000256" key="1">
    <source>
        <dbReference type="SAM" id="MobiDB-lite"/>
    </source>
</evidence>
<feature type="region of interest" description="Disordered" evidence="1">
    <location>
        <begin position="1"/>
        <end position="24"/>
    </location>
</feature>
<dbReference type="SMART" id="SM00213">
    <property type="entry name" value="UBQ"/>
    <property type="match status" value="1"/>
</dbReference>
<dbReference type="GO" id="GO:0005829">
    <property type="term" value="C:cytosol"/>
    <property type="evidence" value="ECO:0007669"/>
    <property type="project" value="TreeGrafter"/>
</dbReference>
<gene>
    <name evidence="4" type="ORF">PRELSG_0929400</name>
</gene>
<organism evidence="4 5">
    <name type="scientific">Plasmodium relictum</name>
    <dbReference type="NCBI Taxonomy" id="85471"/>
    <lineage>
        <taxon>Eukaryota</taxon>
        <taxon>Sar</taxon>
        <taxon>Alveolata</taxon>
        <taxon>Apicomplexa</taxon>
        <taxon>Aconoidasida</taxon>
        <taxon>Haemosporida</taxon>
        <taxon>Plasmodiidae</taxon>
        <taxon>Plasmodium</taxon>
        <taxon>Plasmodium (Haemamoeba)</taxon>
    </lineage>
</organism>
<feature type="region of interest" description="Disordered" evidence="1">
    <location>
        <begin position="639"/>
        <end position="667"/>
    </location>
</feature>
<dbReference type="Pfam" id="PF00627">
    <property type="entry name" value="UBA"/>
    <property type="match status" value="1"/>
</dbReference>
<dbReference type="Pfam" id="PF23195">
    <property type="entry name" value="UBQLN1"/>
    <property type="match status" value="1"/>
</dbReference>
<evidence type="ECO:0000313" key="4">
    <source>
        <dbReference type="EMBL" id="CRH00191.1"/>
    </source>
</evidence>
<feature type="domain" description="UBA" evidence="2">
    <location>
        <begin position="826"/>
        <end position="867"/>
    </location>
</feature>
<dbReference type="CDD" id="cd17039">
    <property type="entry name" value="Ubl_ubiquitin_like"/>
    <property type="match status" value="1"/>
</dbReference>
<feature type="domain" description="Ubiquitin-like" evidence="3">
    <location>
        <begin position="202"/>
        <end position="272"/>
    </location>
</feature>